<evidence type="ECO:0000256" key="5">
    <source>
        <dbReference type="ARBA" id="ARBA00023295"/>
    </source>
</evidence>
<feature type="domain" description="Glycosyl-hydrolase 97 C-terminal oligomerisation" evidence="8">
    <location>
        <begin position="600"/>
        <end position="696"/>
    </location>
</feature>
<keyword evidence="3" id="KW-0378">Hydrolase</keyword>
<feature type="domain" description="Glycosyl-hydrolase 97 N-terminal" evidence="7">
    <location>
        <begin position="59"/>
        <end position="320"/>
    </location>
</feature>
<evidence type="ECO:0000313" key="9">
    <source>
        <dbReference type="EMBL" id="ANU58697.1"/>
    </source>
</evidence>
<evidence type="ECO:0000259" key="7">
    <source>
        <dbReference type="Pfam" id="PF14508"/>
    </source>
</evidence>
<keyword evidence="10" id="KW-1185">Reference proteome</keyword>
<comment type="cofactor">
    <cofactor evidence="1">
        <name>Ca(2+)</name>
        <dbReference type="ChEBI" id="CHEBI:29108"/>
    </cofactor>
</comment>
<dbReference type="EMBL" id="CP015401">
    <property type="protein sequence ID" value="ANU58697.1"/>
    <property type="molecule type" value="Genomic_DNA"/>
</dbReference>
<evidence type="ECO:0008006" key="11">
    <source>
        <dbReference type="Google" id="ProtNLM"/>
    </source>
</evidence>
<dbReference type="InterPro" id="IPR052720">
    <property type="entry name" value="Glycosyl_hydrolase_97"/>
</dbReference>
<evidence type="ECO:0000313" key="10">
    <source>
        <dbReference type="Proteomes" id="UP000092631"/>
    </source>
</evidence>
<dbReference type="PANTHER" id="PTHR35803">
    <property type="entry name" value="GLUCAN 1,4-ALPHA-GLUCOSIDASE SUSB-RELATED"/>
    <property type="match status" value="1"/>
</dbReference>
<keyword evidence="4" id="KW-0106">Calcium</keyword>
<dbReference type="Pfam" id="PF14509">
    <property type="entry name" value="GH97_C"/>
    <property type="match status" value="1"/>
</dbReference>
<feature type="domain" description="Glycosyl-hydrolase 97 catalytic" evidence="6">
    <location>
        <begin position="348"/>
        <end position="499"/>
    </location>
</feature>
<accession>A0A1C7H577</accession>
<dbReference type="InterPro" id="IPR029483">
    <property type="entry name" value="GH97_C"/>
</dbReference>
<dbReference type="KEGG" id="bcae:A4V03_14930"/>
<dbReference type="Pfam" id="PF10566">
    <property type="entry name" value="Glyco_hydro_97"/>
    <property type="match status" value="1"/>
</dbReference>
<dbReference type="AlphaFoldDB" id="A0A1C7H577"/>
<dbReference type="Proteomes" id="UP000092631">
    <property type="component" value="Chromosome"/>
</dbReference>
<comment type="subunit">
    <text evidence="2">Monomer.</text>
</comment>
<keyword evidence="5" id="KW-0326">Glycosidase</keyword>
<dbReference type="GO" id="GO:0016798">
    <property type="term" value="F:hydrolase activity, acting on glycosyl bonds"/>
    <property type="evidence" value="ECO:0007669"/>
    <property type="project" value="UniProtKB-KW"/>
</dbReference>
<evidence type="ECO:0000256" key="3">
    <source>
        <dbReference type="ARBA" id="ARBA00022801"/>
    </source>
</evidence>
<reference evidence="10" key="1">
    <citation type="submission" date="2016-04" db="EMBL/GenBank/DDBJ databases">
        <title>Complete Genome Sequences of Twelve Strains of a Stable Defined Moderately Diverse Mouse Microbiota 2 (sDMDMm2).</title>
        <authorList>
            <person name="Uchimura Y."/>
            <person name="Wyss M."/>
            <person name="Brugiroux S."/>
            <person name="Limenitakis J.P."/>
            <person name="Stecher B."/>
            <person name="McCoy K.D."/>
            <person name="Macpherson A.J."/>
        </authorList>
    </citation>
    <scope>NUCLEOTIDE SEQUENCE [LARGE SCALE GENOMIC DNA]</scope>
    <source>
        <strain evidence="10">I48</strain>
    </source>
</reference>
<dbReference type="PROSITE" id="PS51257">
    <property type="entry name" value="PROKAR_LIPOPROTEIN"/>
    <property type="match status" value="1"/>
</dbReference>
<evidence type="ECO:0000256" key="2">
    <source>
        <dbReference type="ARBA" id="ARBA00011245"/>
    </source>
</evidence>
<dbReference type="PANTHER" id="PTHR35803:SF2">
    <property type="entry name" value="RETAINING ALPHA-GALACTOSIDASE"/>
    <property type="match status" value="1"/>
</dbReference>
<dbReference type="GO" id="GO:0030246">
    <property type="term" value="F:carbohydrate binding"/>
    <property type="evidence" value="ECO:0007669"/>
    <property type="project" value="InterPro"/>
</dbReference>
<organism evidence="9 10">
    <name type="scientific">Bacteroides caecimuris</name>
    <dbReference type="NCBI Taxonomy" id="1796613"/>
    <lineage>
        <taxon>Bacteria</taxon>
        <taxon>Pseudomonadati</taxon>
        <taxon>Bacteroidota</taxon>
        <taxon>Bacteroidia</taxon>
        <taxon>Bacteroidales</taxon>
        <taxon>Bacteroidaceae</taxon>
        <taxon>Bacteroides</taxon>
    </lineage>
</organism>
<evidence type="ECO:0000259" key="8">
    <source>
        <dbReference type="Pfam" id="PF14509"/>
    </source>
</evidence>
<evidence type="ECO:0000259" key="6">
    <source>
        <dbReference type="Pfam" id="PF10566"/>
    </source>
</evidence>
<dbReference type="InterPro" id="IPR029486">
    <property type="entry name" value="GH97_N"/>
</dbReference>
<dbReference type="InterPro" id="IPR013785">
    <property type="entry name" value="Aldolase_TIM"/>
</dbReference>
<dbReference type="InterPro" id="IPR017853">
    <property type="entry name" value="GH"/>
</dbReference>
<proteinExistence type="predicted"/>
<dbReference type="Gene3D" id="2.60.40.1180">
    <property type="entry name" value="Golgi alpha-mannosidase II"/>
    <property type="match status" value="1"/>
</dbReference>
<dbReference type="InterPro" id="IPR013780">
    <property type="entry name" value="Glyco_hydro_b"/>
</dbReference>
<evidence type="ECO:0000256" key="4">
    <source>
        <dbReference type="ARBA" id="ARBA00022837"/>
    </source>
</evidence>
<sequence>MRILEIKTNQYYIMMKRKFGMLGLLFLSLTFGACQDSNENEIIEPEPQPPVAMGKDTTLESPDGGLKVEISTEGNITYTVSHNGVTVVNASPVSMTLDDGQTWGKGSTFIGSTKESVNTTIDSPFYIRKSVNDIYNELTLHFSEEFRIVFRAYNEGMAYHFESERKKNFKVLSEEVDFSFPSSFTMTAALSPGATDTWQRNANNSYENFYQYDIKEISGGCQLAMLPLMVKCEGKILCIAEANVKNYPSMFIRKMPGNHLAGYQQERVRSAYRDGSYKWPSEWYKYIASCEGSMTFPWRILMVMDKESQLLDNDMIYKLAPARSKLFDTSWIKPGMSTWDWMTAYSLDGVGTPGIHLENYIYHINFAKEMGIPYITIDAGSINMWGTDFSYDSCLKDVIEQARKSNIGVWVWMEAAFFSDVLEKADNSTFEYIFRRLSNDGIKGIKIDFFERSDQEYIDLQWKIAEMAAKYKLLLNLHSSPVPHGLHRAYPNILAYEAVKGQEHLKYEGGRNGDWITYDVTFPFLRGMAGPTDYTAGLMRNASHSKWTVNHDRPISKGTRCRQIADYIVFFSGLGTLADNITTYEKEKECARFLASIPTVWDETKVLTSKLGEYISIARQNGKDWFVGALNNRTDSRSLTLDLSFLDSGTYEAEIFKDGDNANTDATSYKRELITISDSRQLSIEMKNGGGFAARIYKK</sequence>
<protein>
    <recommendedName>
        <fullName evidence="11">Glycoside hydrolase family 97 protein</fullName>
    </recommendedName>
</protein>
<dbReference type="SUPFAM" id="SSF51445">
    <property type="entry name" value="(Trans)glycosidases"/>
    <property type="match status" value="1"/>
</dbReference>
<dbReference type="Pfam" id="PF14508">
    <property type="entry name" value="GH97_N"/>
    <property type="match status" value="1"/>
</dbReference>
<dbReference type="Gene3D" id="3.20.20.70">
    <property type="entry name" value="Aldolase class I"/>
    <property type="match status" value="1"/>
</dbReference>
<gene>
    <name evidence="9" type="ORF">A4V03_14930</name>
</gene>
<dbReference type="InterPro" id="IPR019563">
    <property type="entry name" value="GH97_catalytic"/>
</dbReference>
<dbReference type="InterPro" id="IPR014718">
    <property type="entry name" value="GH-type_carb-bd"/>
</dbReference>
<evidence type="ECO:0000256" key="1">
    <source>
        <dbReference type="ARBA" id="ARBA00001913"/>
    </source>
</evidence>
<name>A0A1C7H577_9BACE</name>
<dbReference type="Gene3D" id="2.70.98.10">
    <property type="match status" value="1"/>
</dbReference>